<dbReference type="GeneID" id="85017650"/>
<dbReference type="OrthoDB" id="1149165at2"/>
<reference evidence="1 2" key="1">
    <citation type="submission" date="2016-10" db="EMBL/GenBank/DDBJ databases">
        <authorList>
            <person name="Varghese N."/>
            <person name="Submissions S."/>
        </authorList>
    </citation>
    <scope>NUCLEOTIDE SEQUENCE [LARGE SCALE GENOMIC DNA]</scope>
    <source>
        <strain evidence="1 2">DSM 11449</strain>
    </source>
</reference>
<dbReference type="RefSeq" id="WP_016419750.1">
    <property type="nucleotide sequence ID" value="NZ_FNND01000001.1"/>
</dbReference>
<dbReference type="EMBL" id="FNND01000001">
    <property type="protein sequence ID" value="SDW19351.1"/>
    <property type="molecule type" value="Genomic_DNA"/>
</dbReference>
<organism evidence="1 2">
    <name type="scientific">Capnocytophaga granulosa</name>
    <dbReference type="NCBI Taxonomy" id="45242"/>
    <lineage>
        <taxon>Bacteria</taxon>
        <taxon>Pseudomonadati</taxon>
        <taxon>Bacteroidota</taxon>
        <taxon>Flavobacteriia</taxon>
        <taxon>Flavobacteriales</taxon>
        <taxon>Flavobacteriaceae</taxon>
        <taxon>Capnocytophaga</taxon>
    </lineage>
</organism>
<evidence type="ECO:0000313" key="2">
    <source>
        <dbReference type="Proteomes" id="UP000182771"/>
    </source>
</evidence>
<accession>A0A1H2RIT8</accession>
<protein>
    <submittedName>
        <fullName evidence="1">Uncharacterized protein</fullName>
    </submittedName>
</protein>
<name>A0A1H2RIT8_9FLAO</name>
<evidence type="ECO:0000313" key="1">
    <source>
        <dbReference type="EMBL" id="SDW19351.1"/>
    </source>
</evidence>
<comment type="caution">
    <text evidence="1">The sequence shown here is derived from an EMBL/GenBank/DDBJ whole genome shotgun (WGS) entry which is preliminary data.</text>
</comment>
<dbReference type="Proteomes" id="UP000182771">
    <property type="component" value="Unassembled WGS sequence"/>
</dbReference>
<keyword evidence="2" id="KW-1185">Reference proteome</keyword>
<sequence length="76" mass="9202">MKLQATLYIPEDEEDFHIDIYDEQTPDYQIAEIFREGDKTIIDIYNNPNDTHKKLDLEEFIRVLLKSYKELKIRLL</sequence>
<dbReference type="AlphaFoldDB" id="A0A1H2RIT8"/>
<gene>
    <name evidence="1" type="ORF">SAMN05444420_101488</name>
</gene>
<proteinExistence type="predicted"/>